<dbReference type="EC" id="3.1.-.-" evidence="1"/>
<dbReference type="Gene3D" id="2.30.30.110">
    <property type="match status" value="1"/>
</dbReference>
<sequence length="112" mass="12839">MKQGEIWLIDLDPTKGAEIQKKRPAIIINDNRLGKLPLRVVVPITDWKDRYNIAPWMVKIEPSEINGLSKISSADCFQIRSLSQERLIKKLGNIDDNTLDEIKEAIKKVLDM</sequence>
<name>A0ABU5Q649_9BACT</name>
<dbReference type="Proteomes" id="UP001302949">
    <property type="component" value="Unassembled WGS sequence"/>
</dbReference>
<dbReference type="InterPro" id="IPR003477">
    <property type="entry name" value="PemK-like"/>
</dbReference>
<comment type="function">
    <text evidence="1">Toxic component of a type II toxin-antitoxin (TA) system.</text>
</comment>
<evidence type="ECO:0000313" key="3">
    <source>
        <dbReference type="Proteomes" id="UP001302949"/>
    </source>
</evidence>
<dbReference type="GO" id="GO:0016787">
    <property type="term" value="F:hydrolase activity"/>
    <property type="evidence" value="ECO:0007669"/>
    <property type="project" value="UniProtKB-KW"/>
</dbReference>
<gene>
    <name evidence="2" type="ORF">VB248_03775</name>
</gene>
<dbReference type="EMBL" id="JAYFUM010000005">
    <property type="protein sequence ID" value="MEA5138233.1"/>
    <property type="molecule type" value="Genomic_DNA"/>
</dbReference>
<dbReference type="PANTHER" id="PTHR33988">
    <property type="entry name" value="ENDORIBONUCLEASE MAZF-RELATED"/>
    <property type="match status" value="1"/>
</dbReference>
<dbReference type="SUPFAM" id="SSF50118">
    <property type="entry name" value="Cell growth inhibitor/plasmid maintenance toxic component"/>
    <property type="match status" value="1"/>
</dbReference>
<dbReference type="PIRSF" id="PIRSF033490">
    <property type="entry name" value="MazF"/>
    <property type="match status" value="1"/>
</dbReference>
<keyword evidence="1" id="KW-0540">Nuclease</keyword>
<evidence type="ECO:0000256" key="1">
    <source>
        <dbReference type="PIRNR" id="PIRNR033490"/>
    </source>
</evidence>
<keyword evidence="1" id="KW-0255">Endonuclease</keyword>
<keyword evidence="3" id="KW-1185">Reference proteome</keyword>
<comment type="caution">
    <text evidence="2">The sequence shown here is derived from an EMBL/GenBank/DDBJ whole genome shotgun (WGS) entry which is preliminary data.</text>
</comment>
<organism evidence="2 3">
    <name type="scientific">Arcicella rigui</name>
    <dbReference type="NCBI Taxonomy" id="797020"/>
    <lineage>
        <taxon>Bacteria</taxon>
        <taxon>Pseudomonadati</taxon>
        <taxon>Bacteroidota</taxon>
        <taxon>Cytophagia</taxon>
        <taxon>Cytophagales</taxon>
        <taxon>Flectobacillaceae</taxon>
        <taxon>Arcicella</taxon>
    </lineage>
</organism>
<reference evidence="2 3" key="1">
    <citation type="submission" date="2023-12" db="EMBL/GenBank/DDBJ databases">
        <title>Novel species of the genus Arcicella isolated from rivers.</title>
        <authorList>
            <person name="Lu H."/>
        </authorList>
    </citation>
    <scope>NUCLEOTIDE SEQUENCE [LARGE SCALE GENOMIC DNA]</scope>
    <source>
        <strain evidence="2 3">KCTC 23307</strain>
    </source>
</reference>
<protein>
    <recommendedName>
        <fullName evidence="1">mRNA interferase</fullName>
        <ecNumber evidence="1">3.1.-.-</ecNumber>
    </recommendedName>
</protein>
<dbReference type="InterPro" id="IPR011067">
    <property type="entry name" value="Plasmid_toxin/cell-grow_inhib"/>
</dbReference>
<proteinExistence type="inferred from homology"/>
<dbReference type="PANTHER" id="PTHR33988:SF1">
    <property type="entry name" value="ENDORIBONUCLEASE MAZF7-RELATED"/>
    <property type="match status" value="1"/>
</dbReference>
<keyword evidence="1 2" id="KW-0378">Hydrolase</keyword>
<dbReference type="RefSeq" id="WP_323295402.1">
    <property type="nucleotide sequence ID" value="NZ_JAYFUM010000005.1"/>
</dbReference>
<dbReference type="Pfam" id="PF02452">
    <property type="entry name" value="PemK_toxin"/>
    <property type="match status" value="1"/>
</dbReference>
<comment type="similarity">
    <text evidence="1">Belongs to the PemK/MazF family.</text>
</comment>
<accession>A0ABU5Q649</accession>
<evidence type="ECO:0000313" key="2">
    <source>
        <dbReference type="EMBL" id="MEA5138233.1"/>
    </source>
</evidence>